<reference evidence="1 2" key="2">
    <citation type="submission" date="2020-08" db="EMBL/GenBank/DDBJ databases">
        <authorList>
            <person name="Partida-Martinez L."/>
            <person name="Huntemann M."/>
            <person name="Clum A."/>
            <person name="Wang J."/>
            <person name="Palaniappan K."/>
            <person name="Ritter S."/>
            <person name="Chen I.-M."/>
            <person name="Stamatis D."/>
            <person name="Reddy T."/>
            <person name="O'Malley R."/>
            <person name="Daum C."/>
            <person name="Shapiro N."/>
            <person name="Ivanova N."/>
            <person name="Kyrpides N."/>
            <person name="Woyke T."/>
        </authorList>
    </citation>
    <scope>NUCLEOTIDE SEQUENCE [LARGE SCALE GENOMIC DNA]</scope>
    <source>
        <strain evidence="1 2">AS3.13</strain>
    </source>
</reference>
<organism evidence="1 2">
    <name type="scientific">Sphingomonas endophytica</name>
    <dbReference type="NCBI Taxonomy" id="869719"/>
    <lineage>
        <taxon>Bacteria</taxon>
        <taxon>Pseudomonadati</taxon>
        <taxon>Pseudomonadota</taxon>
        <taxon>Alphaproteobacteria</taxon>
        <taxon>Sphingomonadales</taxon>
        <taxon>Sphingomonadaceae</taxon>
        <taxon>Sphingomonas</taxon>
    </lineage>
</organism>
<comment type="caution">
    <text evidence="1">The sequence shown here is derived from an EMBL/GenBank/DDBJ whole genome shotgun (WGS) entry which is preliminary data.</text>
</comment>
<sequence>MPPDELDSIRSTINVLHGELAEANDPGDFAIPVRELAEAVRVLAGSGKECLSFAPGGTPRDLDTIWCLLVDQERLLRRCVLDAPESHRALPVALAHVSRAVNAMLGAFYRRRRSARA</sequence>
<dbReference type="RefSeq" id="WP_184503736.1">
    <property type="nucleotide sequence ID" value="NZ_JACHBT010000001.1"/>
</dbReference>
<name>A0A7X0JAB9_9SPHN</name>
<gene>
    <name evidence="1" type="ORF">F4693_000131</name>
</gene>
<protein>
    <submittedName>
        <fullName evidence="1">Uncharacterized protein</fullName>
    </submittedName>
</protein>
<evidence type="ECO:0000313" key="1">
    <source>
        <dbReference type="EMBL" id="MBB6503182.1"/>
    </source>
</evidence>
<evidence type="ECO:0000313" key="2">
    <source>
        <dbReference type="Proteomes" id="UP000522313"/>
    </source>
</evidence>
<dbReference type="EMBL" id="JACHBT010000001">
    <property type="protein sequence ID" value="MBB6503182.1"/>
    <property type="molecule type" value="Genomic_DNA"/>
</dbReference>
<reference evidence="1 2" key="1">
    <citation type="submission" date="2020-08" db="EMBL/GenBank/DDBJ databases">
        <title>The Agave Microbiome: Exploring the role of microbial communities in plant adaptations to desert environments.</title>
        <authorList>
            <person name="Partida-Martinez L.P."/>
        </authorList>
    </citation>
    <scope>NUCLEOTIDE SEQUENCE [LARGE SCALE GENOMIC DNA]</scope>
    <source>
        <strain evidence="1 2">AS3.13</strain>
    </source>
</reference>
<proteinExistence type="predicted"/>
<dbReference type="Proteomes" id="UP000522313">
    <property type="component" value="Unassembled WGS sequence"/>
</dbReference>
<dbReference type="AlphaFoldDB" id="A0A7X0JAB9"/>
<accession>A0A7X0JAB9</accession>